<dbReference type="Proteomes" id="UP000216857">
    <property type="component" value="Unassembled WGS sequence"/>
</dbReference>
<comment type="caution">
    <text evidence="1">The sequence shown here is derived from an EMBL/GenBank/DDBJ whole genome shotgun (WGS) entry which is preliminary data.</text>
</comment>
<dbReference type="AlphaFoldDB" id="A0A261RF06"/>
<proteinExistence type="predicted"/>
<protein>
    <recommendedName>
        <fullName evidence="3">Phage tail protein</fullName>
    </recommendedName>
</protein>
<reference evidence="1" key="1">
    <citation type="submission" date="2017-05" db="EMBL/GenBank/DDBJ databases">
        <title>Complete and WGS of Bordetella genogroups.</title>
        <authorList>
            <person name="Spilker T."/>
            <person name="Lipuma J."/>
        </authorList>
    </citation>
    <scope>NUCLEOTIDE SEQUENCE</scope>
    <source>
        <strain evidence="1">AU21707</strain>
    </source>
</reference>
<gene>
    <name evidence="1" type="ORF">CAL26_09255</name>
</gene>
<evidence type="ECO:0008006" key="3">
    <source>
        <dbReference type="Google" id="ProtNLM"/>
    </source>
</evidence>
<organism evidence="1 2">
    <name type="scientific">Bordetella genomosp. 9</name>
    <dbReference type="NCBI Taxonomy" id="1416803"/>
    <lineage>
        <taxon>Bacteria</taxon>
        <taxon>Pseudomonadati</taxon>
        <taxon>Pseudomonadota</taxon>
        <taxon>Betaproteobacteria</taxon>
        <taxon>Burkholderiales</taxon>
        <taxon>Alcaligenaceae</taxon>
        <taxon>Bordetella</taxon>
    </lineage>
</organism>
<dbReference type="EMBL" id="NEVJ01000002">
    <property type="protein sequence ID" value="OZI23618.1"/>
    <property type="molecule type" value="Genomic_DNA"/>
</dbReference>
<keyword evidence="2" id="KW-1185">Reference proteome</keyword>
<name>A0A261RF06_9BORD</name>
<accession>A0A261RF06</accession>
<dbReference type="Gene3D" id="4.10.410.40">
    <property type="match status" value="1"/>
</dbReference>
<sequence>MSATVPSVFTLEAYEALAFTQVHGVRAIGSLTRQYQTAIFTPLAGGVPRQRRVARAPQSLQLDLYRIDDEGQAMLRAAIDRDAPYSFRITLPGLGAHYFTARASSRALGMGSVTDTAATSITLEIESEILEPL</sequence>
<evidence type="ECO:0000313" key="2">
    <source>
        <dbReference type="Proteomes" id="UP000216857"/>
    </source>
</evidence>
<evidence type="ECO:0000313" key="1">
    <source>
        <dbReference type="EMBL" id="OZI23618.1"/>
    </source>
</evidence>